<reference evidence="1" key="1">
    <citation type="submission" date="2022-08" db="EMBL/GenBank/DDBJ databases">
        <authorList>
            <person name="Kallberg Y."/>
            <person name="Tangrot J."/>
            <person name="Rosling A."/>
        </authorList>
    </citation>
    <scope>NUCLEOTIDE SEQUENCE</scope>
    <source>
        <strain evidence="1">Wild A</strain>
    </source>
</reference>
<sequence>MSKQLGENLVASHHYQKKIEIEKFYLEYGCGEASKLYTGYNSTKILRERELKMPKMMKDQFDNLCIHMGSKEKKVRKLETIRFIHAGLSVLLLRLDSPARYVSRISRSKMLIILSNISKFCKGVLPAIILAWMAKICVL</sequence>
<accession>A0A9W4SVV6</accession>
<dbReference type="AlphaFoldDB" id="A0A9W4SVV6"/>
<dbReference type="OrthoDB" id="2385582at2759"/>
<dbReference type="Proteomes" id="UP001153678">
    <property type="component" value="Unassembled WGS sequence"/>
</dbReference>
<proteinExistence type="predicted"/>
<evidence type="ECO:0000313" key="2">
    <source>
        <dbReference type="Proteomes" id="UP001153678"/>
    </source>
</evidence>
<dbReference type="EMBL" id="CAMKVN010002767">
    <property type="protein sequence ID" value="CAI2182540.1"/>
    <property type="molecule type" value="Genomic_DNA"/>
</dbReference>
<gene>
    <name evidence="1" type="ORF">FWILDA_LOCUS10631</name>
</gene>
<evidence type="ECO:0000313" key="1">
    <source>
        <dbReference type="EMBL" id="CAI2182540.1"/>
    </source>
</evidence>
<organism evidence="1 2">
    <name type="scientific">Funneliformis geosporum</name>
    <dbReference type="NCBI Taxonomy" id="1117311"/>
    <lineage>
        <taxon>Eukaryota</taxon>
        <taxon>Fungi</taxon>
        <taxon>Fungi incertae sedis</taxon>
        <taxon>Mucoromycota</taxon>
        <taxon>Glomeromycotina</taxon>
        <taxon>Glomeromycetes</taxon>
        <taxon>Glomerales</taxon>
        <taxon>Glomeraceae</taxon>
        <taxon>Funneliformis</taxon>
    </lineage>
</organism>
<protein>
    <submittedName>
        <fullName evidence="1">12680_t:CDS:1</fullName>
    </submittedName>
</protein>
<keyword evidence="2" id="KW-1185">Reference proteome</keyword>
<name>A0A9W4SVV6_9GLOM</name>
<comment type="caution">
    <text evidence="1">The sequence shown here is derived from an EMBL/GenBank/DDBJ whole genome shotgun (WGS) entry which is preliminary data.</text>
</comment>